<keyword evidence="5" id="KW-0378">Hydrolase</keyword>
<evidence type="ECO:0000256" key="4">
    <source>
        <dbReference type="ARBA" id="ARBA00022759"/>
    </source>
</evidence>
<dbReference type="Gene3D" id="3.30.920.30">
    <property type="entry name" value="Hypothetical protein"/>
    <property type="match status" value="1"/>
</dbReference>
<evidence type="ECO:0000256" key="7">
    <source>
        <dbReference type="ARBA" id="ARBA00023016"/>
    </source>
</evidence>
<evidence type="ECO:0000313" key="8">
    <source>
        <dbReference type="EMBL" id="CDH46606.1"/>
    </source>
</evidence>
<name>A0A7U7GEX1_9GAMM</name>
<keyword evidence="7" id="KW-0346">Stress response</keyword>
<evidence type="ECO:0000256" key="2">
    <source>
        <dbReference type="ARBA" id="ARBA00022649"/>
    </source>
</evidence>
<dbReference type="Pfam" id="PF07927">
    <property type="entry name" value="HicA_toxin"/>
    <property type="match status" value="1"/>
</dbReference>
<organism evidence="8 9">
    <name type="scientific">Candidatus Contendobacter odensis Run_B_J11</name>
    <dbReference type="NCBI Taxonomy" id="1400861"/>
    <lineage>
        <taxon>Bacteria</taxon>
        <taxon>Pseudomonadati</taxon>
        <taxon>Pseudomonadota</taxon>
        <taxon>Gammaproteobacteria</taxon>
        <taxon>Candidatus Competibacteraceae</taxon>
        <taxon>Candidatus Contendibacter</taxon>
    </lineage>
</organism>
<dbReference type="AlphaFoldDB" id="A0A7U7GEX1"/>
<accession>A0A7U7GEX1</accession>
<evidence type="ECO:0000256" key="5">
    <source>
        <dbReference type="ARBA" id="ARBA00022801"/>
    </source>
</evidence>
<dbReference type="GO" id="GO:0004519">
    <property type="term" value="F:endonuclease activity"/>
    <property type="evidence" value="ECO:0007669"/>
    <property type="project" value="UniProtKB-KW"/>
</dbReference>
<evidence type="ECO:0000313" key="9">
    <source>
        <dbReference type="Proteomes" id="UP000019184"/>
    </source>
</evidence>
<evidence type="ECO:0000256" key="6">
    <source>
        <dbReference type="ARBA" id="ARBA00022884"/>
    </source>
</evidence>
<evidence type="ECO:0000256" key="3">
    <source>
        <dbReference type="ARBA" id="ARBA00022722"/>
    </source>
</evidence>
<dbReference type="InterPro" id="IPR038570">
    <property type="entry name" value="HicA_sf"/>
</dbReference>
<dbReference type="Proteomes" id="UP000019184">
    <property type="component" value="Unassembled WGS sequence"/>
</dbReference>
<keyword evidence="6" id="KW-0694">RNA-binding</keyword>
<dbReference type="InterPro" id="IPR012933">
    <property type="entry name" value="HicA_mRNA_interferase"/>
</dbReference>
<keyword evidence="3" id="KW-0540">Nuclease</keyword>
<comment type="similarity">
    <text evidence="1">Belongs to the HicA mRNA interferase family.</text>
</comment>
<dbReference type="GO" id="GO:0016787">
    <property type="term" value="F:hydrolase activity"/>
    <property type="evidence" value="ECO:0007669"/>
    <property type="project" value="UniProtKB-KW"/>
</dbReference>
<keyword evidence="4" id="KW-0255">Endonuclease</keyword>
<evidence type="ECO:0000256" key="1">
    <source>
        <dbReference type="ARBA" id="ARBA00006620"/>
    </source>
</evidence>
<dbReference type="EMBL" id="CBTK010000269">
    <property type="protein sequence ID" value="CDH46606.1"/>
    <property type="molecule type" value="Genomic_DNA"/>
</dbReference>
<reference evidence="8 9" key="1">
    <citation type="journal article" date="2014" name="ISME J.">
        <title>Candidatus Competibacter-lineage genomes retrieved from metagenomes reveal functional metabolic diversity.</title>
        <authorList>
            <person name="McIlroy S.J."/>
            <person name="Albertsen M."/>
            <person name="Andresen E.K."/>
            <person name="Saunders A.M."/>
            <person name="Kristiansen R."/>
            <person name="Stokholm-Bjerregaard M."/>
            <person name="Nielsen K.L."/>
            <person name="Nielsen P.H."/>
        </authorList>
    </citation>
    <scope>NUCLEOTIDE SEQUENCE [LARGE SCALE GENOMIC DNA]</scope>
    <source>
        <strain evidence="8 9">Run_B_J11</strain>
    </source>
</reference>
<keyword evidence="9" id="KW-1185">Reference proteome</keyword>
<sequence>MLKKDSITIPVPVHGSQDLGIGLLKKIETQTGVKLT</sequence>
<protein>
    <submittedName>
        <fullName evidence="8">Uncharacterized protein</fullName>
    </submittedName>
</protein>
<proteinExistence type="inferred from homology"/>
<dbReference type="GO" id="GO:0003729">
    <property type="term" value="F:mRNA binding"/>
    <property type="evidence" value="ECO:0007669"/>
    <property type="project" value="InterPro"/>
</dbReference>
<keyword evidence="2" id="KW-1277">Toxin-antitoxin system</keyword>
<gene>
    <name evidence="8" type="ORF">BN874_530035</name>
</gene>
<comment type="caution">
    <text evidence="8">The sequence shown here is derived from an EMBL/GenBank/DDBJ whole genome shotgun (WGS) entry which is preliminary data.</text>
</comment>